<dbReference type="Proteomes" id="UP000053825">
    <property type="component" value="Unassembled WGS sequence"/>
</dbReference>
<proteinExistence type="predicted"/>
<reference evidence="1 2" key="1">
    <citation type="submission" date="2015-07" db="EMBL/GenBank/DDBJ databases">
        <title>The genome of Habropoda laboriosa.</title>
        <authorList>
            <person name="Pan H."/>
            <person name="Kapheim K."/>
        </authorList>
    </citation>
    <scope>NUCLEOTIDE SEQUENCE [LARGE SCALE GENOMIC DNA]</scope>
    <source>
        <strain evidence="1">0110345459</strain>
    </source>
</reference>
<name>A0A0L7RBW4_9HYME</name>
<evidence type="ECO:0000313" key="2">
    <source>
        <dbReference type="Proteomes" id="UP000053825"/>
    </source>
</evidence>
<gene>
    <name evidence="1" type="ORF">WH47_10687</name>
</gene>
<organism evidence="1 2">
    <name type="scientific">Habropoda laboriosa</name>
    <dbReference type="NCBI Taxonomy" id="597456"/>
    <lineage>
        <taxon>Eukaryota</taxon>
        <taxon>Metazoa</taxon>
        <taxon>Ecdysozoa</taxon>
        <taxon>Arthropoda</taxon>
        <taxon>Hexapoda</taxon>
        <taxon>Insecta</taxon>
        <taxon>Pterygota</taxon>
        <taxon>Neoptera</taxon>
        <taxon>Endopterygota</taxon>
        <taxon>Hymenoptera</taxon>
        <taxon>Apocrita</taxon>
        <taxon>Aculeata</taxon>
        <taxon>Apoidea</taxon>
        <taxon>Anthophila</taxon>
        <taxon>Apidae</taxon>
        <taxon>Habropoda</taxon>
    </lineage>
</organism>
<keyword evidence="2" id="KW-1185">Reference proteome</keyword>
<evidence type="ECO:0000313" key="1">
    <source>
        <dbReference type="EMBL" id="KOC68447.1"/>
    </source>
</evidence>
<dbReference type="OrthoDB" id="7664046at2759"/>
<protein>
    <submittedName>
        <fullName evidence="1">Uncharacterized protein</fullName>
    </submittedName>
</protein>
<dbReference type="EMBL" id="KQ414616">
    <property type="protein sequence ID" value="KOC68447.1"/>
    <property type="molecule type" value="Genomic_DNA"/>
</dbReference>
<accession>A0A0L7RBW4</accession>
<sequence>MDSFDDDMFALSDEELPISSTKCNPVEEHLMKQLLDVQTRIEKTANDIKEIRDATRHILKSLYYQALYGEDITSDSDTDLYTTDGQPVVKKKKHKVHQLKQILVIQNSWKCIISDKWVIGVVLKNTSKE</sequence>
<dbReference type="AlphaFoldDB" id="A0A0L7RBW4"/>